<dbReference type="Pfam" id="PF10910">
    <property type="entry name" value="Phage_gene29"/>
    <property type="match status" value="1"/>
</dbReference>
<dbReference type="Proteomes" id="UP001139157">
    <property type="component" value="Unassembled WGS sequence"/>
</dbReference>
<comment type="caution">
    <text evidence="1">The sequence shown here is derived from an EMBL/GenBank/DDBJ whole genome shotgun (WGS) entry which is preliminary data.</text>
</comment>
<accession>A0A9X2E7J7</accession>
<organism evidence="1 2">
    <name type="scientific">Nocardia pulmonis</name>
    <dbReference type="NCBI Taxonomy" id="2951408"/>
    <lineage>
        <taxon>Bacteria</taxon>
        <taxon>Bacillati</taxon>
        <taxon>Actinomycetota</taxon>
        <taxon>Actinomycetes</taxon>
        <taxon>Mycobacteriales</taxon>
        <taxon>Nocardiaceae</taxon>
        <taxon>Nocardia</taxon>
    </lineage>
</organism>
<evidence type="ECO:0000313" key="2">
    <source>
        <dbReference type="Proteomes" id="UP001139157"/>
    </source>
</evidence>
<dbReference type="AlphaFoldDB" id="A0A9X2E7J7"/>
<sequence length="140" mass="15459">MALPLQHECDPDNPSEAFVWALVGLPGPRNGPLLVPPQVLGQWSKHLWDIGFRHHPEEQTLEYQPAAPGGEHWIGQAGRWVPIGTPMPPEVTVPSVADMSAEERRLLVEQLRASGELAHLVDRRELEPVVAQEGTYEGDA</sequence>
<name>A0A9X2E7J7_9NOCA</name>
<dbReference type="RefSeq" id="WP_251912472.1">
    <property type="nucleotide sequence ID" value="NZ_JAMRXG010000005.1"/>
</dbReference>
<dbReference type="InterPro" id="IPR021226">
    <property type="entry name" value="Phage_gene29"/>
</dbReference>
<dbReference type="EMBL" id="JAMRXG010000005">
    <property type="protein sequence ID" value="MCM6774663.1"/>
    <property type="molecule type" value="Genomic_DNA"/>
</dbReference>
<gene>
    <name evidence="1" type="ORF">NDR86_14390</name>
</gene>
<keyword evidence="2" id="KW-1185">Reference proteome</keyword>
<protein>
    <submittedName>
        <fullName evidence="1">DUF2744 domain-containing protein</fullName>
    </submittedName>
</protein>
<evidence type="ECO:0000313" key="1">
    <source>
        <dbReference type="EMBL" id="MCM6774663.1"/>
    </source>
</evidence>
<reference evidence="1" key="1">
    <citation type="submission" date="2022-06" db="EMBL/GenBank/DDBJ databases">
        <title>Novel species in genus nocardia.</title>
        <authorList>
            <person name="Li F."/>
        </authorList>
    </citation>
    <scope>NUCLEOTIDE SEQUENCE</scope>
    <source>
        <strain evidence="1">CDC141</strain>
    </source>
</reference>
<proteinExistence type="predicted"/>